<evidence type="ECO:0000259" key="7">
    <source>
        <dbReference type="Pfam" id="PF00155"/>
    </source>
</evidence>
<sequence>MKFAQRVLSVKPSMTLAIDATARALKAQGEDVIGFGAGEPDFDTPEHIKAAAIRAIEANLTHYTPVGGTVELKDAILSKLKNDSGLEYTADNILVSCGAKHSFYNLAQALWEEGDEVIIPAPYWVSFPEMVTLSGAQPVIVPGREENDFKILPEQVDEAVTPRTRAILINSPSNPTGSAYSKAELEKLAECALRHKLLIISDEIYDKIVFDGFEHFSIASIDKEVQKNCVVINGASKSYAMTGWRIGYMAADADIIKQATKLQGQSTSNPCSISQAASVAALTGPMEPIRQMVEEFQRRRDIMIGGLNKIEGTSCYNPVGAFYAFPNFSGNYGKVWNGKKIEGSLDFAEFLLKEAKVALVPGVAFGADENARMSFAASIETIQKGLDRISQAVSQHLK</sequence>
<dbReference type="PROSITE" id="PS00105">
    <property type="entry name" value="AA_TRANSFER_CLASS_1"/>
    <property type="match status" value="1"/>
</dbReference>
<dbReference type="KEGG" id="nva:G3M78_03160"/>
<dbReference type="InterPro" id="IPR004839">
    <property type="entry name" value="Aminotransferase_I/II_large"/>
</dbReference>
<evidence type="ECO:0000256" key="2">
    <source>
        <dbReference type="ARBA" id="ARBA00007441"/>
    </source>
</evidence>
<dbReference type="EMBL" id="CP048620">
    <property type="protein sequence ID" value="QPJ64448.1"/>
    <property type="molecule type" value="Genomic_DNA"/>
</dbReference>
<evidence type="ECO:0000256" key="1">
    <source>
        <dbReference type="ARBA" id="ARBA00001933"/>
    </source>
</evidence>
<keyword evidence="4 6" id="KW-0808">Transferase</keyword>
<comment type="similarity">
    <text evidence="2 6">Belongs to the class-I pyridoxal-phosphate-dependent aminotransferase family.</text>
</comment>
<dbReference type="GO" id="GO:0006520">
    <property type="term" value="P:amino acid metabolic process"/>
    <property type="evidence" value="ECO:0007669"/>
    <property type="project" value="InterPro"/>
</dbReference>
<accession>A0A7T0C0T9</accession>
<dbReference type="InterPro" id="IPR015421">
    <property type="entry name" value="PyrdxlP-dep_Trfase_major"/>
</dbReference>
<dbReference type="PRINTS" id="PR00753">
    <property type="entry name" value="ACCSYNTHASE"/>
</dbReference>
<evidence type="ECO:0000256" key="5">
    <source>
        <dbReference type="ARBA" id="ARBA00022898"/>
    </source>
</evidence>
<evidence type="ECO:0000256" key="4">
    <source>
        <dbReference type="ARBA" id="ARBA00022679"/>
    </source>
</evidence>
<dbReference type="Proteomes" id="UP000594464">
    <property type="component" value="Chromosome"/>
</dbReference>
<proteinExistence type="inferred from homology"/>
<evidence type="ECO:0000256" key="3">
    <source>
        <dbReference type="ARBA" id="ARBA00022576"/>
    </source>
</evidence>
<dbReference type="InterPro" id="IPR050596">
    <property type="entry name" value="AspAT/PAT-like"/>
</dbReference>
<dbReference type="SUPFAM" id="SSF53383">
    <property type="entry name" value="PLP-dependent transferases"/>
    <property type="match status" value="1"/>
</dbReference>
<dbReference type="Pfam" id="PF00155">
    <property type="entry name" value="Aminotran_1_2"/>
    <property type="match status" value="1"/>
</dbReference>
<dbReference type="InterPro" id="IPR015422">
    <property type="entry name" value="PyrdxlP-dep_Trfase_small"/>
</dbReference>
<dbReference type="Gene3D" id="3.90.1150.10">
    <property type="entry name" value="Aspartate Aminotransferase, domain 1"/>
    <property type="match status" value="1"/>
</dbReference>
<organism evidence="8 9">
    <name type="scientific">Candidatus Nitrohelix vancouverensis</name>
    <dbReference type="NCBI Taxonomy" id="2705534"/>
    <lineage>
        <taxon>Bacteria</taxon>
        <taxon>Pseudomonadati</taxon>
        <taxon>Nitrospinota/Tectimicrobiota group</taxon>
        <taxon>Nitrospinota</taxon>
        <taxon>Nitrospinia</taxon>
        <taxon>Nitrospinales</taxon>
        <taxon>Nitrospinaceae</taxon>
        <taxon>Candidatus Nitrohelix</taxon>
    </lineage>
</organism>
<keyword evidence="5" id="KW-0663">Pyridoxal phosphate</keyword>
<dbReference type="CDD" id="cd00609">
    <property type="entry name" value="AAT_like"/>
    <property type="match status" value="1"/>
</dbReference>
<dbReference type="PANTHER" id="PTHR46383">
    <property type="entry name" value="ASPARTATE AMINOTRANSFERASE"/>
    <property type="match status" value="1"/>
</dbReference>
<dbReference type="InterPro" id="IPR015424">
    <property type="entry name" value="PyrdxlP-dep_Trfase"/>
</dbReference>
<dbReference type="FunFam" id="3.40.640.10:FF:000033">
    <property type="entry name" value="Aspartate aminotransferase"/>
    <property type="match status" value="1"/>
</dbReference>
<reference evidence="9" key="1">
    <citation type="submission" date="2020-02" db="EMBL/GenBank/DDBJ databases">
        <title>Genomic and physiological characterization of two novel Nitrospinaceae genera.</title>
        <authorList>
            <person name="Mueller A.J."/>
            <person name="Jung M.-Y."/>
            <person name="Strachan C.R."/>
            <person name="Herbold C.W."/>
            <person name="Kirkegaard R.H."/>
            <person name="Daims H."/>
        </authorList>
    </citation>
    <scope>NUCLEOTIDE SEQUENCE [LARGE SCALE GENOMIC DNA]</scope>
</reference>
<evidence type="ECO:0000313" key="8">
    <source>
        <dbReference type="EMBL" id="QPJ64448.1"/>
    </source>
</evidence>
<name>A0A7T0C0T9_9BACT</name>
<comment type="cofactor">
    <cofactor evidence="1 6">
        <name>pyridoxal 5'-phosphate</name>
        <dbReference type="ChEBI" id="CHEBI:597326"/>
    </cofactor>
</comment>
<dbReference type="Gene3D" id="3.40.640.10">
    <property type="entry name" value="Type I PLP-dependent aspartate aminotransferase-like (Major domain)"/>
    <property type="match status" value="1"/>
</dbReference>
<gene>
    <name evidence="8" type="ORF">G3M78_03160</name>
</gene>
<keyword evidence="3 6" id="KW-0032">Aminotransferase</keyword>
<evidence type="ECO:0000313" key="9">
    <source>
        <dbReference type="Proteomes" id="UP000594464"/>
    </source>
</evidence>
<dbReference type="GO" id="GO:0030170">
    <property type="term" value="F:pyridoxal phosphate binding"/>
    <property type="evidence" value="ECO:0007669"/>
    <property type="project" value="InterPro"/>
</dbReference>
<protein>
    <recommendedName>
        <fullName evidence="6">Aminotransferase</fullName>
        <ecNumber evidence="6">2.6.1.-</ecNumber>
    </recommendedName>
</protein>
<dbReference type="EC" id="2.6.1.-" evidence="6"/>
<dbReference type="AlphaFoldDB" id="A0A7T0C0T9"/>
<dbReference type="PANTHER" id="PTHR46383:SF1">
    <property type="entry name" value="ASPARTATE AMINOTRANSFERASE"/>
    <property type="match status" value="1"/>
</dbReference>
<evidence type="ECO:0000256" key="6">
    <source>
        <dbReference type="RuleBase" id="RU000481"/>
    </source>
</evidence>
<dbReference type="InterPro" id="IPR004838">
    <property type="entry name" value="NHTrfase_class1_PyrdxlP-BS"/>
</dbReference>
<feature type="domain" description="Aminotransferase class I/classII large" evidence="7">
    <location>
        <begin position="31"/>
        <end position="389"/>
    </location>
</feature>
<dbReference type="GO" id="GO:0008483">
    <property type="term" value="F:transaminase activity"/>
    <property type="evidence" value="ECO:0007669"/>
    <property type="project" value="UniProtKB-KW"/>
</dbReference>